<evidence type="ECO:0000256" key="1">
    <source>
        <dbReference type="SAM" id="MobiDB-lite"/>
    </source>
</evidence>
<protein>
    <submittedName>
        <fullName evidence="3">Uncharacterized protein LOC117572661</fullName>
    </submittedName>
</protein>
<dbReference type="Proteomes" id="UP000515160">
    <property type="component" value="Chromosome 3"/>
</dbReference>
<gene>
    <name evidence="3" type="primary">LOC117572661</name>
</gene>
<dbReference type="RefSeq" id="XP_034111549.1">
    <property type="nucleotide sequence ID" value="XM_034255658.2"/>
</dbReference>
<organism evidence="2 3">
    <name type="scientific">Drosophila albomicans</name>
    <name type="common">Fruit fly</name>
    <dbReference type="NCBI Taxonomy" id="7291"/>
    <lineage>
        <taxon>Eukaryota</taxon>
        <taxon>Metazoa</taxon>
        <taxon>Ecdysozoa</taxon>
        <taxon>Arthropoda</taxon>
        <taxon>Hexapoda</taxon>
        <taxon>Insecta</taxon>
        <taxon>Pterygota</taxon>
        <taxon>Neoptera</taxon>
        <taxon>Endopterygota</taxon>
        <taxon>Diptera</taxon>
        <taxon>Brachycera</taxon>
        <taxon>Muscomorpha</taxon>
        <taxon>Ephydroidea</taxon>
        <taxon>Drosophilidae</taxon>
        <taxon>Drosophila</taxon>
    </lineage>
</organism>
<proteinExistence type="predicted"/>
<dbReference type="GeneID" id="117572661"/>
<dbReference type="OrthoDB" id="8058746at2759"/>
<sequence length="371" mass="40868">MPSQAVNANLSFNIKLLSGKNVVLVECPGFESELFLPQIIKGRINFQNIIPTHRCCNAAAANVQTDQLILPGFKLGGLKIVAASQPAKTPQKHSYAEMQVSNLSGPLARSTPSNGRPGKENILITKTPERARFKPSKEVVPQELPGEALEKSLPQLIDIPTLNVSDTMMHSSPLRFSPNSTLTLSGKSMDSCLSKAPPMKTYSRPKPNASAQTKPPISWSPLQKKKKTSKVSSTKPLSPAMKLEVRHRKLIVDNKKSISSNVSQKPVAKPITKTAIRRLQVTGKTRVQFEALKETAYDRLTLPGRGHVSDALSKQFKDACLDKYMETLPTYAALAKTAPLQMDRQVKTLMAKEKRLEKQLTKSQLVRIMKS</sequence>
<evidence type="ECO:0000313" key="2">
    <source>
        <dbReference type="Proteomes" id="UP000515160"/>
    </source>
</evidence>
<dbReference type="AlphaFoldDB" id="A0A6P8XFK8"/>
<feature type="region of interest" description="Disordered" evidence="1">
    <location>
        <begin position="191"/>
        <end position="242"/>
    </location>
</feature>
<evidence type="ECO:0000313" key="3">
    <source>
        <dbReference type="RefSeq" id="XP_034111549.1"/>
    </source>
</evidence>
<accession>A0A6P8XFK8</accession>
<feature type="compositionally biased region" description="Low complexity" evidence="1">
    <location>
        <begin position="230"/>
        <end position="239"/>
    </location>
</feature>
<keyword evidence="2" id="KW-1185">Reference proteome</keyword>
<name>A0A6P8XFK8_DROAB</name>
<reference evidence="3" key="1">
    <citation type="submission" date="2025-08" db="UniProtKB">
        <authorList>
            <consortium name="RefSeq"/>
        </authorList>
    </citation>
    <scope>IDENTIFICATION</scope>
    <source>
        <strain evidence="3">15112-1751.03</strain>
        <tissue evidence="3">Whole Adult</tissue>
    </source>
</reference>